<accession>A0A1C3EBF0</accession>
<proteinExistence type="predicted"/>
<dbReference type="Proteomes" id="UP000094828">
    <property type="component" value="Unassembled WGS sequence"/>
</dbReference>
<protein>
    <submittedName>
        <fullName evidence="1">Uncharacterized protein</fullName>
    </submittedName>
</protein>
<sequence>MILLGGKERGRKDLGRTELGRERNIVVFVTGVAQAGIQNTRASVVILRAGIHERLLQFSKGSMSQFRCVLWQVTRAANSSDWVAGVKRLRLPPVDWTRFVDREHARWLLRHATIALKLAEQWN</sequence>
<dbReference type="EMBL" id="LYDR01000108">
    <property type="protein sequence ID" value="ODA30576.1"/>
    <property type="molecule type" value="Genomic_DNA"/>
</dbReference>
<organism evidence="1 2">
    <name type="scientific">Planctopirus hydrillae</name>
    <dbReference type="NCBI Taxonomy" id="1841610"/>
    <lineage>
        <taxon>Bacteria</taxon>
        <taxon>Pseudomonadati</taxon>
        <taxon>Planctomycetota</taxon>
        <taxon>Planctomycetia</taxon>
        <taxon>Planctomycetales</taxon>
        <taxon>Planctomycetaceae</taxon>
        <taxon>Planctopirus</taxon>
    </lineage>
</organism>
<comment type="caution">
    <text evidence="1">The sequence shown here is derived from an EMBL/GenBank/DDBJ whole genome shotgun (WGS) entry which is preliminary data.</text>
</comment>
<gene>
    <name evidence="1" type="ORF">A6X21_05995</name>
</gene>
<evidence type="ECO:0000313" key="2">
    <source>
        <dbReference type="Proteomes" id="UP000094828"/>
    </source>
</evidence>
<keyword evidence="2" id="KW-1185">Reference proteome</keyword>
<name>A0A1C3EBF0_9PLAN</name>
<reference evidence="1 2" key="1">
    <citation type="submission" date="2016-05" db="EMBL/GenBank/DDBJ databases">
        <title>Genomic and physiological characterization of Planctopirus sp. isolated from fresh water lake.</title>
        <authorList>
            <person name="Subhash Y."/>
            <person name="Ramana C."/>
        </authorList>
    </citation>
    <scope>NUCLEOTIDE SEQUENCE [LARGE SCALE GENOMIC DNA]</scope>
    <source>
        <strain evidence="1 2">JC280</strain>
    </source>
</reference>
<dbReference type="AlphaFoldDB" id="A0A1C3EBF0"/>
<evidence type="ECO:0000313" key="1">
    <source>
        <dbReference type="EMBL" id="ODA30576.1"/>
    </source>
</evidence>